<feature type="signal peptide" evidence="2">
    <location>
        <begin position="1"/>
        <end position="26"/>
    </location>
</feature>
<dbReference type="PANTHER" id="PTHR30032:SF8">
    <property type="entry name" value="GERMINATION-SPECIFIC N-ACETYLMURAMOYL-L-ALANINE AMIDASE"/>
    <property type="match status" value="1"/>
</dbReference>
<dbReference type="EMBL" id="BAAAOB010000001">
    <property type="protein sequence ID" value="GAA1783093.1"/>
    <property type="molecule type" value="Genomic_DNA"/>
</dbReference>
<dbReference type="InterPro" id="IPR051922">
    <property type="entry name" value="Bact_Sporulation_Assoc"/>
</dbReference>
<reference evidence="3 4" key="1">
    <citation type="journal article" date="2019" name="Int. J. Syst. Evol. Microbiol.">
        <title>The Global Catalogue of Microorganisms (GCM) 10K type strain sequencing project: providing services to taxonomists for standard genome sequencing and annotation.</title>
        <authorList>
            <consortium name="The Broad Institute Genomics Platform"/>
            <consortium name="The Broad Institute Genome Sequencing Center for Infectious Disease"/>
            <person name="Wu L."/>
            <person name="Ma J."/>
        </authorList>
    </citation>
    <scope>NUCLEOTIDE SEQUENCE [LARGE SCALE GENOMIC DNA]</scope>
    <source>
        <strain evidence="3 4">JCM 14736</strain>
    </source>
</reference>
<dbReference type="Proteomes" id="UP001500851">
    <property type="component" value="Unassembled WGS sequence"/>
</dbReference>
<evidence type="ECO:0000256" key="2">
    <source>
        <dbReference type="SAM" id="SignalP"/>
    </source>
</evidence>
<evidence type="ECO:0008006" key="5">
    <source>
        <dbReference type="Google" id="ProtNLM"/>
    </source>
</evidence>
<dbReference type="Pfam" id="PF04122">
    <property type="entry name" value="CW_binding_2"/>
    <property type="match status" value="3"/>
</dbReference>
<dbReference type="InterPro" id="IPR007253">
    <property type="entry name" value="Cell_wall-bd_2"/>
</dbReference>
<feature type="compositionally biased region" description="Low complexity" evidence="1">
    <location>
        <begin position="44"/>
        <end position="55"/>
    </location>
</feature>
<keyword evidence="2" id="KW-0732">Signal</keyword>
<keyword evidence="4" id="KW-1185">Reference proteome</keyword>
<dbReference type="RefSeq" id="WP_344030089.1">
    <property type="nucleotide sequence ID" value="NZ_BAAAOB010000001.1"/>
</dbReference>
<comment type="caution">
    <text evidence="3">The sequence shown here is derived from an EMBL/GenBank/DDBJ whole genome shotgun (WGS) entry which is preliminary data.</text>
</comment>
<protein>
    <recommendedName>
        <fullName evidence="5">Cell wall binding repeat protein</fullName>
    </recommendedName>
</protein>
<organism evidence="3 4">
    <name type="scientific">Leucobacter iarius</name>
    <dbReference type="NCBI Taxonomy" id="333963"/>
    <lineage>
        <taxon>Bacteria</taxon>
        <taxon>Bacillati</taxon>
        <taxon>Actinomycetota</taxon>
        <taxon>Actinomycetes</taxon>
        <taxon>Micrococcales</taxon>
        <taxon>Microbacteriaceae</taxon>
        <taxon>Leucobacter</taxon>
    </lineage>
</organism>
<feature type="chain" id="PRO_5045310950" description="Cell wall binding repeat protein" evidence="2">
    <location>
        <begin position="27"/>
        <end position="516"/>
    </location>
</feature>
<dbReference type="PANTHER" id="PTHR30032">
    <property type="entry name" value="N-ACETYLMURAMOYL-L-ALANINE AMIDASE-RELATED"/>
    <property type="match status" value="1"/>
</dbReference>
<accession>A0ABN2LEA0</accession>
<sequence length="516" mass="51874">MSRSARTVIAAVLVGAALLSPIAAVADPASADEPWLPQIPTDSAPAGTEPAPGAPQSQRMAAAGVPSRVENARLARKALTYVGKPGNVACREAGMYLSDWAGGQCKQFVNCISILVFGKNPAPGYQAGFAKEGIEVAGGPGVVMGDIIQVGDSDGAWPLHTAIVVRNLGGGRYDVVDSNAAGSDLTVSRHEWVPPAGSRFWRLGTPASDPQGPQASRLAGLDRYETSAAVSRGTFSAGVPVAYVANGLDFPDALSGSAAAGTGQGPVLLVRPGSIPAAIASELQRLKPQRIVVLGGTGVVSSAVEAQLKSSTAGAVSRLSGADRFGTSAAVSRATFAQGASVAYIANGLDFPDSLPAGGVAGTNGGPLLMVRPDSVPGEIAAELERLKPSRIVVVGGTGVVTPAVQARVQAYTAGPVTRAAGPDRFATSTALSQAEYAPGVPVVYLTSGLDFPDALSGAAAAGARGGPVLYVRPDAIPLAVQSELGRLAPRKVVVLGGTGAVSQDVQSQLGAYVVP</sequence>
<proteinExistence type="predicted"/>
<feature type="region of interest" description="Disordered" evidence="1">
    <location>
        <begin position="33"/>
        <end position="62"/>
    </location>
</feature>
<evidence type="ECO:0000313" key="4">
    <source>
        <dbReference type="Proteomes" id="UP001500851"/>
    </source>
</evidence>
<evidence type="ECO:0000256" key="1">
    <source>
        <dbReference type="SAM" id="MobiDB-lite"/>
    </source>
</evidence>
<gene>
    <name evidence="3" type="ORF">GCM10009768_09960</name>
</gene>
<name>A0ABN2LEA0_9MICO</name>
<evidence type="ECO:0000313" key="3">
    <source>
        <dbReference type="EMBL" id="GAA1783093.1"/>
    </source>
</evidence>